<gene>
    <name evidence="1" type="ORF">GII30_16845</name>
</gene>
<dbReference type="EMBL" id="CP045810">
    <property type="protein sequence ID" value="QHN40588.1"/>
    <property type="molecule type" value="Genomic_DNA"/>
</dbReference>
<sequence>MRKTDPGQAISMICRAGTAHDLFDGAPRRDSDRRSARRTFRSLLMAVHPDRSAADGVDSSATTAAAARLSELYADWQRGAAPAAEAHVVGHHGTYPLRNRLWANERVACYETGKPGERVDIDRTDGGRCSSALRELWLEAAVHGMSAFLPGSSDCGVTDGRSWVQYQIPDGMVSLREVHEAYPDGLDGRDWAWMLRRILMTLAAAGRPHGALSVDTVLIRPEQHGVVLTGWTAAIGGDGPVLAGLTDTMLRSREPRQSRFMHAAQELSPGKQLTEYDLLLQHLYGRRRFRPFTVSTGTNN</sequence>
<dbReference type="RefSeq" id="WP_040515612.1">
    <property type="nucleotide sequence ID" value="NZ_CP045804.1"/>
</dbReference>
<accession>A0A857LRD4</accession>
<protein>
    <submittedName>
        <fullName evidence="1">Uncharacterized protein</fullName>
    </submittedName>
</protein>
<reference evidence="1" key="1">
    <citation type="journal article" date="2021" name="Nat. Microbiol.">
        <title>Cocultivation of an ultrasmall environmental parasitic bacterium with lytic ability against bacteria associated with wastewater foams.</title>
        <authorList>
            <person name="Batinovic S."/>
            <person name="Rose J.J.A."/>
            <person name="Ratcliffe J."/>
            <person name="Seviour R.J."/>
            <person name="Petrovski S."/>
        </authorList>
    </citation>
    <scope>NUCLEOTIDE SEQUENCE</scope>
    <source>
        <strain evidence="1">CON44</strain>
    </source>
</reference>
<evidence type="ECO:0000313" key="1">
    <source>
        <dbReference type="EMBL" id="QHN40588.1"/>
    </source>
</evidence>
<proteinExistence type="predicted"/>
<dbReference type="AlphaFoldDB" id="A0A857LRD4"/>
<organism evidence="1">
    <name type="scientific">Gordonia amarae</name>
    <dbReference type="NCBI Taxonomy" id="36821"/>
    <lineage>
        <taxon>Bacteria</taxon>
        <taxon>Bacillati</taxon>
        <taxon>Actinomycetota</taxon>
        <taxon>Actinomycetes</taxon>
        <taxon>Mycobacteriales</taxon>
        <taxon>Gordoniaceae</taxon>
        <taxon>Gordonia</taxon>
    </lineage>
</organism>
<name>A0A857LRD4_9ACTN</name>